<protein>
    <recommendedName>
        <fullName evidence="3">Methionine synthase</fullName>
    </recommendedName>
</protein>
<gene>
    <name evidence="1" type="ORF">COY52_09520</name>
</gene>
<dbReference type="Proteomes" id="UP000229307">
    <property type="component" value="Unassembled WGS sequence"/>
</dbReference>
<evidence type="ECO:0000313" key="1">
    <source>
        <dbReference type="EMBL" id="PIZ15534.1"/>
    </source>
</evidence>
<dbReference type="Gene3D" id="3.20.20.210">
    <property type="match status" value="1"/>
</dbReference>
<proteinExistence type="predicted"/>
<comment type="caution">
    <text evidence="1">The sequence shown here is derived from an EMBL/GenBank/DDBJ whole genome shotgun (WGS) entry which is preliminary data.</text>
</comment>
<dbReference type="SUPFAM" id="SSF51726">
    <property type="entry name" value="UROD/MetE-like"/>
    <property type="match status" value="1"/>
</dbReference>
<evidence type="ECO:0000313" key="2">
    <source>
        <dbReference type="Proteomes" id="UP000229307"/>
    </source>
</evidence>
<reference evidence="2" key="1">
    <citation type="submission" date="2017-09" db="EMBL/GenBank/DDBJ databases">
        <title>Depth-based differentiation of microbial function through sediment-hosted aquifers and enrichment of novel symbionts in the deep terrestrial subsurface.</title>
        <authorList>
            <person name="Probst A.J."/>
            <person name="Ladd B."/>
            <person name="Jarett J.K."/>
            <person name="Geller-Mcgrath D.E."/>
            <person name="Sieber C.M.K."/>
            <person name="Emerson J.B."/>
            <person name="Anantharaman K."/>
            <person name="Thomas B.C."/>
            <person name="Malmstrom R."/>
            <person name="Stieglmeier M."/>
            <person name="Klingl A."/>
            <person name="Woyke T."/>
            <person name="Ryan C.M."/>
            <person name="Banfield J.F."/>
        </authorList>
    </citation>
    <scope>NUCLEOTIDE SEQUENCE [LARGE SCALE GENOMIC DNA]</scope>
</reference>
<dbReference type="InterPro" id="IPR038071">
    <property type="entry name" value="UROD/MetE-like_sf"/>
</dbReference>
<dbReference type="AlphaFoldDB" id="A0A2M7S7Q0"/>
<evidence type="ECO:0008006" key="3">
    <source>
        <dbReference type="Google" id="ProtNLM"/>
    </source>
</evidence>
<name>A0A2M7S7Q0_9BACT</name>
<sequence length="353" mass="39000">MANDELIKELLGVKCKATGIGSLPCRDVSSAVELVLCNCPDLPYWPQLARVDPRENMFLQFSERLPCLKPDLEKKSVRWDASVNREQELVRFYENLLAKNYGYFRISPDFARGLYALLDKAGTLKNKFIKGQVIGPVTFLSSITGADGKFLIYDEEITEASVKGLGAKAVWQAEEIKKAGKLPIIFFDEPYLSSLGSAHFPVSREKAIELLNGLIDFVKEQENALIGIHCCGNTDWSLVLDVKIDILSFDAFGYSGNFVLYPDNIKKFLGRGGMIAWGIVPTTEYKKGISVGSLSEKLDKALKSLAGKGVDRNTVLKNSLFTPSCGMGTLDEKDSTKILELCRGIADLFSSAR</sequence>
<organism evidence="1 2">
    <name type="scientific">Candidatus Desantisbacteria bacterium CG_4_10_14_0_8_um_filter_48_22</name>
    <dbReference type="NCBI Taxonomy" id="1974543"/>
    <lineage>
        <taxon>Bacteria</taxon>
        <taxon>Candidatus Desantisiibacteriota</taxon>
    </lineage>
</organism>
<accession>A0A2M7S7Q0</accession>
<dbReference type="EMBL" id="PFMR01000257">
    <property type="protein sequence ID" value="PIZ15534.1"/>
    <property type="molecule type" value="Genomic_DNA"/>
</dbReference>